<evidence type="ECO:0000256" key="1">
    <source>
        <dbReference type="SAM" id="Phobius"/>
    </source>
</evidence>
<reference evidence="2" key="1">
    <citation type="submission" date="2023-05" db="EMBL/GenBank/DDBJ databases">
        <authorList>
            <person name="Huff M."/>
        </authorList>
    </citation>
    <scope>NUCLEOTIDE SEQUENCE</scope>
</reference>
<organism evidence="2 3">
    <name type="scientific">Fraxinus pennsylvanica</name>
    <dbReference type="NCBI Taxonomy" id="56036"/>
    <lineage>
        <taxon>Eukaryota</taxon>
        <taxon>Viridiplantae</taxon>
        <taxon>Streptophyta</taxon>
        <taxon>Embryophyta</taxon>
        <taxon>Tracheophyta</taxon>
        <taxon>Spermatophyta</taxon>
        <taxon>Magnoliopsida</taxon>
        <taxon>eudicotyledons</taxon>
        <taxon>Gunneridae</taxon>
        <taxon>Pentapetalae</taxon>
        <taxon>asterids</taxon>
        <taxon>lamiids</taxon>
        <taxon>Lamiales</taxon>
        <taxon>Oleaceae</taxon>
        <taxon>Oleeae</taxon>
        <taxon>Fraxinus</taxon>
    </lineage>
</organism>
<proteinExistence type="predicted"/>
<dbReference type="EMBL" id="OU503051">
    <property type="protein sequence ID" value="CAI9779118.1"/>
    <property type="molecule type" value="Genomic_DNA"/>
</dbReference>
<protein>
    <submittedName>
        <fullName evidence="2">Uncharacterized protein</fullName>
    </submittedName>
</protein>
<feature type="transmembrane region" description="Helical" evidence="1">
    <location>
        <begin position="12"/>
        <end position="31"/>
    </location>
</feature>
<keyword evidence="3" id="KW-1185">Reference proteome</keyword>
<evidence type="ECO:0000313" key="3">
    <source>
        <dbReference type="Proteomes" id="UP000834106"/>
    </source>
</evidence>
<keyword evidence="1" id="KW-0812">Transmembrane</keyword>
<accession>A0AAD2A0M1</accession>
<name>A0AAD2A0M1_9LAMI</name>
<sequence length="174" mass="19095">MVSSRELCRDAASFFVYFCVFLHVFTLNFVYSQCPKSFQCGNLGTLSFPLTKFSQPGCGLFAVQCNALPNPRIHLDTERLSTSYEIISNISTNRALIRNPILESLLQRKSKLKLVVAAGASASAADLTPNEGIYSVHAGSILSMSSTPWQGPFLCTDCHDKMDGCNGRKTAKWS</sequence>
<dbReference type="AlphaFoldDB" id="A0AAD2A0M1"/>
<keyword evidence="1" id="KW-1133">Transmembrane helix</keyword>
<dbReference type="Proteomes" id="UP000834106">
    <property type="component" value="Chromosome 16"/>
</dbReference>
<gene>
    <name evidence="2" type="ORF">FPE_LOCUS26548</name>
</gene>
<keyword evidence="1" id="KW-0472">Membrane</keyword>
<evidence type="ECO:0000313" key="2">
    <source>
        <dbReference type="EMBL" id="CAI9779118.1"/>
    </source>
</evidence>